<dbReference type="Proteomes" id="UP000267289">
    <property type="component" value="Unassembled WGS sequence"/>
</dbReference>
<feature type="transmembrane region" description="Helical" evidence="5">
    <location>
        <begin position="317"/>
        <end position="339"/>
    </location>
</feature>
<feature type="transmembrane region" description="Helical" evidence="5">
    <location>
        <begin position="76"/>
        <end position="94"/>
    </location>
</feature>
<evidence type="ECO:0000313" key="9">
    <source>
        <dbReference type="Proteomes" id="UP000267289"/>
    </source>
</evidence>
<feature type="transmembrane region" description="Helical" evidence="5">
    <location>
        <begin position="200"/>
        <end position="219"/>
    </location>
</feature>
<keyword evidence="8" id="KW-0560">Oxidoreductase</keyword>
<feature type="transmembrane region" description="Helical" evidence="5">
    <location>
        <begin position="159"/>
        <end position="180"/>
    </location>
</feature>
<dbReference type="InterPro" id="IPR001750">
    <property type="entry name" value="ND/Mrp_TM"/>
</dbReference>
<dbReference type="Pfam" id="PF00361">
    <property type="entry name" value="Proton_antipo_M"/>
    <property type="match status" value="1"/>
</dbReference>
<keyword evidence="5" id="KW-0813">Transport</keyword>
<feature type="transmembrane region" description="Helical" evidence="5">
    <location>
        <begin position="397"/>
        <end position="416"/>
    </location>
</feature>
<evidence type="ECO:0000256" key="2">
    <source>
        <dbReference type="ARBA" id="ARBA00022692"/>
    </source>
</evidence>
<evidence type="ECO:0000256" key="1">
    <source>
        <dbReference type="ARBA" id="ARBA00004127"/>
    </source>
</evidence>
<feature type="transmembrane region" description="Helical" evidence="5">
    <location>
        <begin position="437"/>
        <end position="460"/>
    </location>
</feature>
<evidence type="ECO:0000259" key="7">
    <source>
        <dbReference type="Pfam" id="PF00361"/>
    </source>
</evidence>
<feature type="transmembrane region" description="Helical" evidence="5">
    <location>
        <begin position="106"/>
        <end position="122"/>
    </location>
</feature>
<keyword evidence="2 5" id="KW-0812">Transmembrane</keyword>
<keyword evidence="5" id="KW-1278">Translocase</keyword>
<sequence length="468" mass="48601">MNTGMRPLLMLPEMLTFGGGLLVLIGGSFLPRKRQWWARIVAAATLIGVVVVAAVGMAAPDQTAFEGAFAVDTATAVARITAAVGILMVLTLAGDDITATARESETYALLLFSTAGIMVLAGTDDLLVLATGYLLASIPLYGLIGLLRSGLAAEAALKAYLIGAMFGITLLLGVTVLYGISGATRYNELAAQLRGAPAAVVATGVVAVVAGLMFEAGGVPAHFWVPDAAQAANGVAAVFLTTVPKIGALIALYRVTTVLPHTVAWPLLIAIFAVASMTLGNLAAYGQQDPRRLLGWSTVSQVGYLLVPITVAGRSEFALPSLLFYLVGYTLTNSAAFAVSTALPDRRDLDAYRGLARARPWLAGALVVALLGLVGTPPTAVFIGKLTTAAAAWDGDYAWLATVVFVNSLLSLFYYLRWIVPIFQKSEATDDFITGDWSTATAMVAAGLSLGLGIAAGPLWDVLAAAPR</sequence>
<keyword evidence="3 5" id="KW-1133">Transmembrane helix</keyword>
<keyword evidence="5" id="KW-0520">NAD</keyword>
<feature type="transmembrane region" description="Helical" evidence="5">
    <location>
        <begin position="14"/>
        <end position="30"/>
    </location>
</feature>
<comment type="similarity">
    <text evidence="5">Belongs to the complex I subunit 2 family.</text>
</comment>
<keyword evidence="4 5" id="KW-0472">Membrane</keyword>
<accession>A0A498Q7C6</accession>
<gene>
    <name evidence="8" type="primary">nuoN_1</name>
    <name evidence="5" type="synonym">nuoN</name>
    <name evidence="8" type="ORF">LAUMK13_03286</name>
</gene>
<feature type="transmembrane region" description="Helical" evidence="5">
    <location>
        <begin position="128"/>
        <end position="147"/>
    </location>
</feature>
<dbReference type="GO" id="GO:0012505">
    <property type="term" value="C:endomembrane system"/>
    <property type="evidence" value="ECO:0007669"/>
    <property type="project" value="UniProtKB-SubCell"/>
</dbReference>
<evidence type="ECO:0000256" key="3">
    <source>
        <dbReference type="ARBA" id="ARBA00022989"/>
    </source>
</evidence>
<dbReference type="GO" id="GO:0042773">
    <property type="term" value="P:ATP synthesis coupled electron transport"/>
    <property type="evidence" value="ECO:0007669"/>
    <property type="project" value="InterPro"/>
</dbReference>
<comment type="function">
    <text evidence="5">NDH-1 shuttles electrons from NADH, via FMN and iron-sulfur (Fe-S) centers, to quinones in the respiratory chain. The immediate electron acceptor for the enzyme in this species is believed to be a menaquinone. Couples the redox reaction to proton translocation (for every two electrons transferred, four hydrogen ions are translocated across the cytoplasmic membrane), and thus conserves the redox energy in a proton gradient.</text>
</comment>
<evidence type="ECO:0000256" key="4">
    <source>
        <dbReference type="ARBA" id="ARBA00023136"/>
    </source>
</evidence>
<comment type="catalytic activity">
    <reaction evidence="5">
        <text>a quinone + NADH + 5 H(+)(in) = a quinol + NAD(+) + 4 H(+)(out)</text>
        <dbReference type="Rhea" id="RHEA:57888"/>
        <dbReference type="ChEBI" id="CHEBI:15378"/>
        <dbReference type="ChEBI" id="CHEBI:24646"/>
        <dbReference type="ChEBI" id="CHEBI:57540"/>
        <dbReference type="ChEBI" id="CHEBI:57945"/>
        <dbReference type="ChEBI" id="CHEBI:132124"/>
    </reaction>
</comment>
<keyword evidence="5" id="KW-1003">Cell membrane</keyword>
<reference evidence="8 9" key="1">
    <citation type="submission" date="2018-09" db="EMBL/GenBank/DDBJ databases">
        <authorList>
            <person name="Tagini F."/>
        </authorList>
    </citation>
    <scope>NUCLEOTIDE SEQUENCE [LARGE SCALE GENOMIC DNA]</scope>
    <source>
        <strain evidence="8 9">MK13</strain>
    </source>
</reference>
<keyword evidence="9" id="KW-1185">Reference proteome</keyword>
<feature type="transmembrane region" description="Helical" evidence="5">
    <location>
        <begin position="37"/>
        <end position="56"/>
    </location>
</feature>
<feature type="domain" description="NADH:quinone oxidoreductase/Mrp antiporter transmembrane" evidence="7">
    <location>
        <begin position="124"/>
        <end position="411"/>
    </location>
</feature>
<feature type="transmembrane region" description="Helical" evidence="5">
    <location>
        <begin position="360"/>
        <end position="377"/>
    </location>
</feature>
<name>A0A498Q7C6_9MYCO</name>
<dbReference type="EC" id="7.1.1.-" evidence="5"/>
<dbReference type="EMBL" id="UPHQ01000168">
    <property type="protein sequence ID" value="VBA40879.1"/>
    <property type="molecule type" value="Genomic_DNA"/>
</dbReference>
<dbReference type="GO" id="GO:0048038">
    <property type="term" value="F:quinone binding"/>
    <property type="evidence" value="ECO:0007669"/>
    <property type="project" value="UniProtKB-KW"/>
</dbReference>
<feature type="transmembrane region" description="Helical" evidence="5">
    <location>
        <begin position="293"/>
        <end position="311"/>
    </location>
</feature>
<dbReference type="GO" id="GO:0050136">
    <property type="term" value="F:NADH dehydrogenase (quinone) (non-electrogenic) activity"/>
    <property type="evidence" value="ECO:0007669"/>
    <property type="project" value="UniProtKB-UniRule"/>
</dbReference>
<evidence type="ECO:0000256" key="5">
    <source>
        <dbReference type="HAMAP-Rule" id="MF_00445"/>
    </source>
</evidence>
<dbReference type="HAMAP" id="MF_00445">
    <property type="entry name" value="NDH1_NuoN_1"/>
    <property type="match status" value="1"/>
</dbReference>
<keyword evidence="5" id="KW-0874">Quinone</keyword>
<proteinExistence type="inferred from homology"/>
<dbReference type="PANTHER" id="PTHR22773">
    <property type="entry name" value="NADH DEHYDROGENASE"/>
    <property type="match status" value="1"/>
</dbReference>
<feature type="transmembrane region" description="Helical" evidence="5">
    <location>
        <begin position="231"/>
        <end position="253"/>
    </location>
</feature>
<dbReference type="AlphaFoldDB" id="A0A498Q7C6"/>
<comment type="subunit">
    <text evidence="5">NDH-1 is composed of 14 different subunits. Subunits NuoA, H, J, K, L, M, N constitute the membrane sector of the complex.</text>
</comment>
<dbReference type="GO" id="GO:0008137">
    <property type="term" value="F:NADH dehydrogenase (ubiquinone) activity"/>
    <property type="evidence" value="ECO:0007669"/>
    <property type="project" value="InterPro"/>
</dbReference>
<dbReference type="InterPro" id="IPR010096">
    <property type="entry name" value="NADH-Q_OxRdtase_suN/2"/>
</dbReference>
<dbReference type="GO" id="GO:0005886">
    <property type="term" value="C:plasma membrane"/>
    <property type="evidence" value="ECO:0007669"/>
    <property type="project" value="UniProtKB-SubCell"/>
</dbReference>
<feature type="transmembrane region" description="Helical" evidence="5">
    <location>
        <begin position="265"/>
        <end position="286"/>
    </location>
</feature>
<organism evidence="8 9">
    <name type="scientific">Mycobacterium innocens</name>
    <dbReference type="NCBI Taxonomy" id="2341083"/>
    <lineage>
        <taxon>Bacteria</taxon>
        <taxon>Bacillati</taxon>
        <taxon>Actinomycetota</taxon>
        <taxon>Actinomycetes</taxon>
        <taxon>Mycobacteriales</taxon>
        <taxon>Mycobacteriaceae</taxon>
        <taxon>Mycobacterium</taxon>
    </lineage>
</organism>
<comment type="subcellular location">
    <subcellularLocation>
        <location evidence="5">Cell membrane</location>
        <topology evidence="5">Multi-pass membrane protein</topology>
    </subcellularLocation>
    <subcellularLocation>
        <location evidence="1">Endomembrane system</location>
        <topology evidence="1">Multi-pass membrane protein</topology>
    </subcellularLocation>
    <subcellularLocation>
        <location evidence="6">Membrane</location>
        <topology evidence="6">Multi-pass membrane protein</topology>
    </subcellularLocation>
</comment>
<evidence type="ECO:0000256" key="6">
    <source>
        <dbReference type="RuleBase" id="RU000320"/>
    </source>
</evidence>
<protein>
    <recommendedName>
        <fullName evidence="5">NADH-quinone oxidoreductase subunit N</fullName>
        <ecNumber evidence="5">7.1.1.-</ecNumber>
    </recommendedName>
    <alternativeName>
        <fullName evidence="5">NADH dehydrogenase I subunit N</fullName>
    </alternativeName>
    <alternativeName>
        <fullName evidence="5">NDH-1 subunit N</fullName>
    </alternativeName>
</protein>
<evidence type="ECO:0000313" key="8">
    <source>
        <dbReference type="EMBL" id="VBA40879.1"/>
    </source>
</evidence>